<reference evidence="1 2" key="1">
    <citation type="submission" date="2018-06" db="EMBL/GenBank/DDBJ databases">
        <authorList>
            <consortium name="Pathogen Informatics"/>
            <person name="Doyle S."/>
        </authorList>
    </citation>
    <scope>NUCLEOTIDE SEQUENCE [LARGE SCALE GENOMIC DNA]</scope>
    <source>
        <strain evidence="1 2">NCTC11224</strain>
    </source>
</reference>
<dbReference type="EMBL" id="UAVW01000003">
    <property type="protein sequence ID" value="SQB10301.1"/>
    <property type="molecule type" value="Genomic_DNA"/>
</dbReference>
<dbReference type="Proteomes" id="UP000251853">
    <property type="component" value="Unassembled WGS sequence"/>
</dbReference>
<sequence length="142" mass="16530">MFDINQLETMDIVFANEAHERFFREKVRELPNSRKDNKEVAMIYTLGICDMTRAAFTQIVDQRTEQINPMALFAGWQTSASMKVTRLAINLYTGFSQTVNRDDSKEGYNFGEVSSEYTVEEVFDCPYARYFIESVRLRYGIS</sequence>
<organism evidence="1 2">
    <name type="scientific">Enterocloster clostridioformis</name>
    <dbReference type="NCBI Taxonomy" id="1531"/>
    <lineage>
        <taxon>Bacteria</taxon>
        <taxon>Bacillati</taxon>
        <taxon>Bacillota</taxon>
        <taxon>Clostridia</taxon>
        <taxon>Lachnospirales</taxon>
        <taxon>Lachnospiraceae</taxon>
        <taxon>Enterocloster</taxon>
    </lineage>
</organism>
<gene>
    <name evidence="1" type="ORF">NCTC11224_01617</name>
</gene>
<dbReference type="Pfam" id="PF19552">
    <property type="entry name" value="DUF6075"/>
    <property type="match status" value="1"/>
</dbReference>
<protein>
    <submittedName>
        <fullName evidence="1">Uncharacterized protein</fullName>
    </submittedName>
</protein>
<evidence type="ECO:0000313" key="1">
    <source>
        <dbReference type="EMBL" id="SQB10301.1"/>
    </source>
</evidence>
<keyword evidence="2" id="KW-1185">Reference proteome</keyword>
<proteinExistence type="predicted"/>
<dbReference type="InterPro" id="IPR045721">
    <property type="entry name" value="DUF6075"/>
</dbReference>
<dbReference type="RefSeq" id="WP_112481691.1">
    <property type="nucleotide sequence ID" value="NZ_JAIWZC010000001.1"/>
</dbReference>
<name>A0A2X2U994_9FIRM</name>
<accession>A0A2X2U994</accession>
<dbReference type="AlphaFoldDB" id="A0A2X2U994"/>
<evidence type="ECO:0000313" key="2">
    <source>
        <dbReference type="Proteomes" id="UP000251853"/>
    </source>
</evidence>